<dbReference type="Proteomes" id="UP000007844">
    <property type="component" value="Chromosome"/>
</dbReference>
<proteinExistence type="predicted"/>
<reference evidence="1 2" key="1">
    <citation type="journal article" date="2011" name="J. Bacteriol.">
        <title>Genome sequence of the mercury-methylating and pleomorphic Desulfovibrio africanus Strain Walvis Bay.</title>
        <authorList>
            <person name="Brown S.D."/>
            <person name="Wall J.D."/>
            <person name="Kucken A.M."/>
            <person name="Gilmour C.C."/>
            <person name="Podar M."/>
            <person name="Brandt C.C."/>
            <person name="Teshima H."/>
            <person name="Detter J.C."/>
            <person name="Han C.S."/>
            <person name="Land M.L."/>
            <person name="Lucas S."/>
            <person name="Han J."/>
            <person name="Pennacchio L."/>
            <person name="Nolan M."/>
            <person name="Pitluck S."/>
            <person name="Woyke T."/>
            <person name="Goodwin L."/>
            <person name="Palumbo A.V."/>
            <person name="Elias D.A."/>
        </authorList>
    </citation>
    <scope>NUCLEOTIDE SEQUENCE [LARGE SCALE GENOMIC DNA]</scope>
    <source>
        <strain evidence="1 2">Walvis Bay</strain>
    </source>
</reference>
<gene>
    <name evidence="1" type="ORF">Desaf_1606</name>
</gene>
<dbReference type="eggNOG" id="ENOG50318H1">
    <property type="taxonomic scope" value="Bacteria"/>
</dbReference>
<keyword evidence="2" id="KW-1185">Reference proteome</keyword>
<name>F3Z144_DESAF</name>
<dbReference type="Gene3D" id="1.25.40.10">
    <property type="entry name" value="Tetratricopeptide repeat domain"/>
    <property type="match status" value="1"/>
</dbReference>
<accession>F3Z144</accession>
<dbReference type="SUPFAM" id="SSF48452">
    <property type="entry name" value="TPR-like"/>
    <property type="match status" value="1"/>
</dbReference>
<dbReference type="InterPro" id="IPR011990">
    <property type="entry name" value="TPR-like_helical_dom_sf"/>
</dbReference>
<evidence type="ECO:0000313" key="1">
    <source>
        <dbReference type="EMBL" id="EGJ49942.1"/>
    </source>
</evidence>
<protein>
    <submittedName>
        <fullName evidence="1">TPR repeat-containing protein</fullName>
    </submittedName>
</protein>
<sequence length="105" mass="11612">MCACVCLTKLNKDGMEALNRGDYLTATELLIQAAHKAEALGSDVLQAKIRNNMGLLMQAQGLHDQAVMNFRLAQRHTARRLGTDNSLYARITTNLAKIEGHENVF</sequence>
<dbReference type="KEGG" id="daf:Desaf_1606"/>
<dbReference type="AlphaFoldDB" id="F3Z144"/>
<dbReference type="RefSeq" id="WP_014259717.1">
    <property type="nucleotide sequence ID" value="NC_016629.1"/>
</dbReference>
<evidence type="ECO:0000313" key="2">
    <source>
        <dbReference type="Proteomes" id="UP000007844"/>
    </source>
</evidence>
<organism evidence="1 2">
    <name type="scientific">Desulfocurvibacter africanus subsp. africanus str. Walvis Bay</name>
    <dbReference type="NCBI Taxonomy" id="690850"/>
    <lineage>
        <taxon>Bacteria</taxon>
        <taxon>Pseudomonadati</taxon>
        <taxon>Thermodesulfobacteriota</taxon>
        <taxon>Desulfovibrionia</taxon>
        <taxon>Desulfovibrionales</taxon>
        <taxon>Desulfovibrionaceae</taxon>
        <taxon>Desulfocurvibacter</taxon>
    </lineage>
</organism>
<dbReference type="STRING" id="690850.Desaf_1606"/>
<dbReference type="HOGENOM" id="CLU_166682_0_0_7"/>
<dbReference type="EMBL" id="CP003221">
    <property type="protein sequence ID" value="EGJ49942.1"/>
    <property type="molecule type" value="Genomic_DNA"/>
</dbReference>